<dbReference type="Proteomes" id="UP000012040">
    <property type="component" value="Chromosome"/>
</dbReference>
<dbReference type="HOGENOM" id="CLU_071003_3_0_7"/>
<dbReference type="InterPro" id="IPR036761">
    <property type="entry name" value="TTHA0802/YceI-like_sf"/>
</dbReference>
<dbReference type="PANTHER" id="PTHR34406">
    <property type="entry name" value="PROTEIN YCEI"/>
    <property type="match status" value="1"/>
</dbReference>
<dbReference type="KEGG" id="bex:A11Q_901"/>
<dbReference type="eggNOG" id="COG2353">
    <property type="taxonomic scope" value="Bacteria"/>
</dbReference>
<dbReference type="STRING" id="1184267.A11Q_901"/>
<evidence type="ECO:0000313" key="4">
    <source>
        <dbReference type="Proteomes" id="UP000012040"/>
    </source>
</evidence>
<accession>M4V6W4</accession>
<dbReference type="AlphaFoldDB" id="M4V6W4"/>
<evidence type="ECO:0000256" key="1">
    <source>
        <dbReference type="SAM" id="SignalP"/>
    </source>
</evidence>
<proteinExistence type="predicted"/>
<dbReference type="SUPFAM" id="SSF101874">
    <property type="entry name" value="YceI-like"/>
    <property type="match status" value="1"/>
</dbReference>
<sequence length="200" mass="21544">MKQLMTTALLTLALTTTAWANTKLQAGKYNVDGMHSSVGFEIPHLVISSVEGKFKTFSGVLTINEKFDKSTLTAEAEIGSIDTGVTDRDNHLKSPDFFDAAKHPKMTFKSTSITGTPESFKVTGDLTIKGKTKKVTFDGQYKGTVADAYGNTKAAFVASTKINRQEFGLTWSKAVEAGPVVGDEVTITLKIQAAKEVAKK</sequence>
<evidence type="ECO:0000313" key="3">
    <source>
        <dbReference type="EMBL" id="AGH95117.1"/>
    </source>
</evidence>
<evidence type="ECO:0000259" key="2">
    <source>
        <dbReference type="SMART" id="SM00867"/>
    </source>
</evidence>
<keyword evidence="4" id="KW-1185">Reference proteome</keyword>
<feature type="signal peptide" evidence="1">
    <location>
        <begin position="1"/>
        <end position="20"/>
    </location>
</feature>
<dbReference type="InterPro" id="IPR007372">
    <property type="entry name" value="Lipid/polyisoprenoid-bd_YceI"/>
</dbReference>
<dbReference type="Gene3D" id="2.40.128.110">
    <property type="entry name" value="Lipid/polyisoprenoid-binding, YceI-like"/>
    <property type="match status" value="1"/>
</dbReference>
<dbReference type="SMART" id="SM00867">
    <property type="entry name" value="YceI"/>
    <property type="match status" value="1"/>
</dbReference>
<dbReference type="EMBL" id="CP003537">
    <property type="protein sequence ID" value="AGH95117.1"/>
    <property type="molecule type" value="Genomic_DNA"/>
</dbReference>
<organism evidence="3 4">
    <name type="scientific">Pseudobdellovibrio exovorus JSS</name>
    <dbReference type="NCBI Taxonomy" id="1184267"/>
    <lineage>
        <taxon>Bacteria</taxon>
        <taxon>Pseudomonadati</taxon>
        <taxon>Bdellovibrionota</taxon>
        <taxon>Bdellovibrionia</taxon>
        <taxon>Bdellovibrionales</taxon>
        <taxon>Pseudobdellovibrionaceae</taxon>
        <taxon>Pseudobdellovibrio</taxon>
    </lineage>
</organism>
<reference evidence="3 4" key="1">
    <citation type="journal article" date="2013" name="ISME J.">
        <title>By their genes ye shall know them: genomic signatures of predatory bacteria.</title>
        <authorList>
            <person name="Pasternak Z."/>
            <person name="Pietrokovski S."/>
            <person name="Rotem O."/>
            <person name="Gophna U."/>
            <person name="Lurie-Weinberger M.N."/>
            <person name="Jurkevitch E."/>
        </authorList>
    </citation>
    <scope>NUCLEOTIDE SEQUENCE [LARGE SCALE GENOMIC DNA]</scope>
    <source>
        <strain evidence="3 4">JSS</strain>
    </source>
</reference>
<dbReference type="PATRIC" id="fig|1184267.3.peg.910"/>
<dbReference type="RefSeq" id="WP_015469607.1">
    <property type="nucleotide sequence ID" value="NC_020813.1"/>
</dbReference>
<gene>
    <name evidence="3" type="ORF">A11Q_901</name>
</gene>
<feature type="domain" description="Lipid/polyisoprenoid-binding YceI-like" evidence="2">
    <location>
        <begin position="28"/>
        <end position="194"/>
    </location>
</feature>
<dbReference type="Pfam" id="PF04264">
    <property type="entry name" value="YceI"/>
    <property type="match status" value="1"/>
</dbReference>
<name>M4V6W4_9BACT</name>
<dbReference type="OrthoDB" id="5297222at2"/>
<keyword evidence="1" id="KW-0732">Signal</keyword>
<feature type="chain" id="PRO_5004059920" description="Lipid/polyisoprenoid-binding YceI-like domain-containing protein" evidence="1">
    <location>
        <begin position="21"/>
        <end position="200"/>
    </location>
</feature>
<protein>
    <recommendedName>
        <fullName evidence="2">Lipid/polyisoprenoid-binding YceI-like domain-containing protein</fullName>
    </recommendedName>
</protein>
<dbReference type="PANTHER" id="PTHR34406:SF1">
    <property type="entry name" value="PROTEIN YCEI"/>
    <property type="match status" value="1"/>
</dbReference>